<comment type="caution">
    <text evidence="14">The sequence shown here is derived from an EMBL/GenBank/DDBJ whole genome shotgun (WGS) entry which is preliminary data.</text>
</comment>
<comment type="similarity">
    <text evidence="3 13">Belongs to the peptidase M18 family.</text>
</comment>
<keyword evidence="11 13" id="KW-0862">Zinc</keyword>
<keyword evidence="10 13" id="KW-0378">Hydrolase</keyword>
<evidence type="ECO:0000256" key="6">
    <source>
        <dbReference type="ARBA" id="ARBA00015118"/>
    </source>
</evidence>
<evidence type="ECO:0000256" key="11">
    <source>
        <dbReference type="ARBA" id="ARBA00022833"/>
    </source>
</evidence>
<dbReference type="PRINTS" id="PR00932">
    <property type="entry name" value="AMINO1PTASE"/>
</dbReference>
<evidence type="ECO:0000256" key="3">
    <source>
        <dbReference type="ARBA" id="ARBA00008290"/>
    </source>
</evidence>
<dbReference type="GO" id="GO:0004177">
    <property type="term" value="F:aminopeptidase activity"/>
    <property type="evidence" value="ECO:0007669"/>
    <property type="project" value="UniProtKB-KW"/>
</dbReference>
<keyword evidence="7 13" id="KW-0031">Aminopeptidase</keyword>
<protein>
    <recommendedName>
        <fullName evidence="6">Aspartyl aminopeptidase</fullName>
        <ecNumber evidence="5">3.4.11.21</ecNumber>
    </recommendedName>
</protein>
<evidence type="ECO:0000256" key="8">
    <source>
        <dbReference type="ARBA" id="ARBA00022670"/>
    </source>
</evidence>
<dbReference type="AlphaFoldDB" id="A0A8E0VF27"/>
<evidence type="ECO:0000256" key="10">
    <source>
        <dbReference type="ARBA" id="ARBA00022801"/>
    </source>
</evidence>
<dbReference type="InterPro" id="IPR023358">
    <property type="entry name" value="Peptidase_M18_dom2"/>
</dbReference>
<dbReference type="GO" id="GO:0006508">
    <property type="term" value="P:proteolysis"/>
    <property type="evidence" value="ECO:0007669"/>
    <property type="project" value="UniProtKB-KW"/>
</dbReference>
<evidence type="ECO:0000256" key="13">
    <source>
        <dbReference type="RuleBase" id="RU004386"/>
    </source>
</evidence>
<evidence type="ECO:0000256" key="9">
    <source>
        <dbReference type="ARBA" id="ARBA00022723"/>
    </source>
</evidence>
<dbReference type="GO" id="GO:0008270">
    <property type="term" value="F:zinc ion binding"/>
    <property type="evidence" value="ECO:0007669"/>
    <property type="project" value="InterPro"/>
</dbReference>
<dbReference type="GO" id="GO:0008237">
    <property type="term" value="F:metallopeptidase activity"/>
    <property type="evidence" value="ECO:0007669"/>
    <property type="project" value="UniProtKB-KW"/>
</dbReference>
<dbReference type="CDD" id="cd05658">
    <property type="entry name" value="M18_DAP"/>
    <property type="match status" value="1"/>
</dbReference>
<proteinExistence type="inferred from homology"/>
<comment type="catalytic activity">
    <reaction evidence="1">
        <text>Release of an N-terminal aspartate or glutamate from a peptide, with a preference for aspartate.</text>
        <dbReference type="EC" id="3.4.11.21"/>
    </reaction>
</comment>
<dbReference type="Gene3D" id="2.30.250.10">
    <property type="entry name" value="Aminopeptidase i, Domain 2"/>
    <property type="match status" value="1"/>
</dbReference>
<organism evidence="14 15">
    <name type="scientific">Fasciolopsis buskii</name>
    <dbReference type="NCBI Taxonomy" id="27845"/>
    <lineage>
        <taxon>Eukaryota</taxon>
        <taxon>Metazoa</taxon>
        <taxon>Spiralia</taxon>
        <taxon>Lophotrochozoa</taxon>
        <taxon>Platyhelminthes</taxon>
        <taxon>Trematoda</taxon>
        <taxon>Digenea</taxon>
        <taxon>Plagiorchiida</taxon>
        <taxon>Echinostomata</taxon>
        <taxon>Echinostomatoidea</taxon>
        <taxon>Fasciolidae</taxon>
        <taxon>Fasciolopsis</taxon>
    </lineage>
</organism>
<accession>A0A8E0VF27</accession>
<reference evidence="14" key="1">
    <citation type="submission" date="2019-05" db="EMBL/GenBank/DDBJ databases">
        <title>Annotation for the trematode Fasciolopsis buski.</title>
        <authorList>
            <person name="Choi Y.-J."/>
        </authorList>
    </citation>
    <scope>NUCLEOTIDE SEQUENCE</scope>
    <source>
        <strain evidence="14">HT</strain>
        <tissue evidence="14">Whole worm</tissue>
    </source>
</reference>
<keyword evidence="12 13" id="KW-0482">Metalloprotease</keyword>
<comment type="subunit">
    <text evidence="4">Tetrahedron-shaped homododecamer built from six homodimers.</text>
</comment>
<evidence type="ECO:0000256" key="12">
    <source>
        <dbReference type="ARBA" id="ARBA00023049"/>
    </source>
</evidence>
<keyword evidence="15" id="KW-1185">Reference proteome</keyword>
<evidence type="ECO:0000256" key="5">
    <source>
        <dbReference type="ARBA" id="ARBA00011965"/>
    </source>
</evidence>
<dbReference type="GO" id="GO:0005737">
    <property type="term" value="C:cytoplasm"/>
    <property type="evidence" value="ECO:0007669"/>
    <property type="project" value="UniProtKB-ARBA"/>
</dbReference>
<comment type="cofactor">
    <cofactor evidence="2">
        <name>Zn(2+)</name>
        <dbReference type="ChEBI" id="CHEBI:29105"/>
    </cofactor>
</comment>
<evidence type="ECO:0000313" key="15">
    <source>
        <dbReference type="Proteomes" id="UP000728185"/>
    </source>
</evidence>
<sequence length="510" mass="55873">MIRSVYYLLIFTSLSRKSHSLSAVQTACEILVAHGFRELKEHEPWRIHPSDCVFVRKNGTTVIAAAIGGRFKPGNPFHIIGAHTDSPCLRLKPLSERVKEGYIQLGVETYGGGLWYTWFDRELKLAGRAVTANSSGRLEERLIHVDRPIACVPSLAIHLNQELKVQGFQPNTEQHVVPILCTCVMDQIRSSNGAECVQPPVPAGESTENCCTGSTLGKRRHPTGLIRLVAQELGVQEQDLLELELYFADSQPARVGGLHNEFVHAPRLDNLFNSYTSLCGLVDSLPSLSDDSALRLVCLYDHEEIGSTSTQGANSAHTVNILRRLAEALSLKRVGETVGSGAPCDPSESESEAIRTAALVASSSSVGHFEESLSKSFLLSADQAHAVHPSYHERHEQNHKAQLHGGLILKYNSSQRYATNALTAAAVRQLAQQASVPVQEFTPRQDMHCGSTIGPLLSSQLGVPTADVGFPQLAMHSCRELCCTSSVDQAVRFYTTFYEQLPKLWPPEQP</sequence>
<dbReference type="InterPro" id="IPR001948">
    <property type="entry name" value="Peptidase_M18"/>
</dbReference>
<dbReference type="Proteomes" id="UP000728185">
    <property type="component" value="Unassembled WGS sequence"/>
</dbReference>
<dbReference type="FunFam" id="2.30.250.10:FF:000001">
    <property type="entry name" value="Aspartyl aminopeptidase 1"/>
    <property type="match status" value="1"/>
</dbReference>
<dbReference type="Gene3D" id="3.40.630.10">
    <property type="entry name" value="Zn peptidases"/>
    <property type="match status" value="1"/>
</dbReference>
<dbReference type="EC" id="3.4.11.21" evidence="5"/>
<dbReference type="EMBL" id="LUCM01011271">
    <property type="protein sequence ID" value="KAA0184193.1"/>
    <property type="molecule type" value="Genomic_DNA"/>
</dbReference>
<keyword evidence="8 13" id="KW-0645">Protease</keyword>
<evidence type="ECO:0000256" key="1">
    <source>
        <dbReference type="ARBA" id="ARBA00001335"/>
    </source>
</evidence>
<dbReference type="PANTHER" id="PTHR28570:SF3">
    <property type="entry name" value="ASPARTYL AMINOPEPTIDASE"/>
    <property type="match status" value="1"/>
</dbReference>
<evidence type="ECO:0000256" key="2">
    <source>
        <dbReference type="ARBA" id="ARBA00001947"/>
    </source>
</evidence>
<dbReference type="SUPFAM" id="SSF53187">
    <property type="entry name" value="Zn-dependent exopeptidases"/>
    <property type="match status" value="1"/>
</dbReference>
<evidence type="ECO:0000256" key="7">
    <source>
        <dbReference type="ARBA" id="ARBA00022438"/>
    </source>
</evidence>
<dbReference type="PANTHER" id="PTHR28570">
    <property type="entry name" value="ASPARTYL AMINOPEPTIDASE"/>
    <property type="match status" value="1"/>
</dbReference>
<evidence type="ECO:0000256" key="4">
    <source>
        <dbReference type="ARBA" id="ARBA00011395"/>
    </source>
</evidence>
<evidence type="ECO:0000313" key="14">
    <source>
        <dbReference type="EMBL" id="KAA0184193.1"/>
    </source>
</evidence>
<keyword evidence="9 13" id="KW-0479">Metal-binding</keyword>
<dbReference type="SUPFAM" id="SSF101821">
    <property type="entry name" value="Aminopeptidase/glucanase lid domain"/>
    <property type="match status" value="1"/>
</dbReference>
<gene>
    <name evidence="14" type="ORF">FBUS_06756</name>
</gene>
<dbReference type="OrthoDB" id="9880441at2759"/>
<dbReference type="Pfam" id="PF02127">
    <property type="entry name" value="Peptidase_M18"/>
    <property type="match status" value="2"/>
</dbReference>
<name>A0A8E0VF27_9TREM</name>